<dbReference type="Proteomes" id="UP001596378">
    <property type="component" value="Unassembled WGS sequence"/>
</dbReference>
<dbReference type="EMBL" id="JBHTAI010000012">
    <property type="protein sequence ID" value="MFC7150852.1"/>
    <property type="molecule type" value="Genomic_DNA"/>
</dbReference>
<evidence type="ECO:0000313" key="4">
    <source>
        <dbReference type="EMBL" id="MFC7150852.1"/>
    </source>
</evidence>
<keyword evidence="1" id="KW-0479">Metal-binding</keyword>
<keyword evidence="5" id="KW-1185">Reference proteome</keyword>
<feature type="domain" description="Mandelate racemase/muconate lactonizing enzyme C-terminal" evidence="3">
    <location>
        <begin position="150"/>
        <end position="311"/>
    </location>
</feature>
<dbReference type="InterPro" id="IPR013341">
    <property type="entry name" value="Mandelate_racemase_N_dom"/>
</dbReference>
<dbReference type="Gene3D" id="3.20.20.120">
    <property type="entry name" value="Enolase-like C-terminal domain"/>
    <property type="match status" value="1"/>
</dbReference>
<protein>
    <submittedName>
        <fullName evidence="4">Mandelate racemase/muconate lactonizing enzyme family protein</fullName>
    </submittedName>
</protein>
<organism evidence="4 5">
    <name type="scientific">Cohnella cellulosilytica</name>
    <dbReference type="NCBI Taxonomy" id="986710"/>
    <lineage>
        <taxon>Bacteria</taxon>
        <taxon>Bacillati</taxon>
        <taxon>Bacillota</taxon>
        <taxon>Bacilli</taxon>
        <taxon>Bacillales</taxon>
        <taxon>Paenibacillaceae</taxon>
        <taxon>Cohnella</taxon>
    </lineage>
</organism>
<name>A0ABW2FH31_9BACL</name>
<dbReference type="SFLD" id="SFLDG00179">
    <property type="entry name" value="mandelate_racemase"/>
    <property type="match status" value="1"/>
</dbReference>
<evidence type="ECO:0000256" key="1">
    <source>
        <dbReference type="ARBA" id="ARBA00022723"/>
    </source>
</evidence>
<dbReference type="Pfam" id="PF13378">
    <property type="entry name" value="MR_MLE_C"/>
    <property type="match status" value="1"/>
</dbReference>
<dbReference type="InterPro" id="IPR013342">
    <property type="entry name" value="Mandelate_racemase_C"/>
</dbReference>
<dbReference type="RefSeq" id="WP_378053118.1">
    <property type="nucleotide sequence ID" value="NZ_JBHMDN010000073.1"/>
</dbReference>
<evidence type="ECO:0000313" key="5">
    <source>
        <dbReference type="Proteomes" id="UP001596378"/>
    </source>
</evidence>
<dbReference type="Pfam" id="PF02746">
    <property type="entry name" value="MR_MLE_N"/>
    <property type="match status" value="1"/>
</dbReference>
<proteinExistence type="predicted"/>
<comment type="caution">
    <text evidence="4">The sequence shown here is derived from an EMBL/GenBank/DDBJ whole genome shotgun (WGS) entry which is preliminary data.</text>
</comment>
<dbReference type="InterPro" id="IPR029017">
    <property type="entry name" value="Enolase-like_N"/>
</dbReference>
<sequence>MVHPNQSASTYEETLAHVRTHASPSELKITDIRFADILGGPFHSSLIKIYTNQGLVGFGEVRDSADKVYAQMLKGRLLGENPCNVDKLFRRIKQFGHHARQGGGVSGLEIALWDLAGKAYQIPVYQMLGGKFRERVRMYCDTDVDGKDTGKAMGEALKKRMEQGFTFLKMDLGIGQIVHEPGTLSAPLGFLEEMRAASRAWYGRSGGGHTEEELRGIRNRHYDISNIAHPFTGIHVTEKGLDMLEQYVADVRSVIGYEVPLAIDHFGHIGLEDCIKLGRRVDKFNLAWMEDMIPWQYTDQYVRLARAVTTPICTGEDIYLKENFKPLLASGGVSVIHPDVLTSGGILETKKIADMAQEHAVNMAIHMAESPIACLAAAHVATACENFVALEYHSVGIDWWDDLVSGSLLPKPLVQNGFLTVPDAPGLGIEELNDEVIAEHLHPEIPGLWESTDSWNHYWSSDRLWS</sequence>
<gene>
    <name evidence="4" type="ORF">ACFQMJ_20145</name>
</gene>
<accession>A0ABW2FH31</accession>
<dbReference type="Gene3D" id="3.30.390.10">
    <property type="entry name" value="Enolase-like, N-terminal domain"/>
    <property type="match status" value="1"/>
</dbReference>
<reference evidence="5" key="1">
    <citation type="journal article" date="2019" name="Int. J. Syst. Evol. Microbiol.">
        <title>The Global Catalogue of Microorganisms (GCM) 10K type strain sequencing project: providing services to taxonomists for standard genome sequencing and annotation.</title>
        <authorList>
            <consortium name="The Broad Institute Genomics Platform"/>
            <consortium name="The Broad Institute Genome Sequencing Center for Infectious Disease"/>
            <person name="Wu L."/>
            <person name="Ma J."/>
        </authorList>
    </citation>
    <scope>NUCLEOTIDE SEQUENCE [LARGE SCALE GENOMIC DNA]</scope>
    <source>
        <strain evidence="5">KCTC 12907</strain>
    </source>
</reference>
<dbReference type="SFLD" id="SFLDS00001">
    <property type="entry name" value="Enolase"/>
    <property type="match status" value="1"/>
</dbReference>
<dbReference type="PANTHER" id="PTHR48080:SF2">
    <property type="entry name" value="D-GALACTONATE DEHYDRATASE"/>
    <property type="match status" value="1"/>
</dbReference>
<dbReference type="CDD" id="cd03316">
    <property type="entry name" value="MR_like"/>
    <property type="match status" value="1"/>
</dbReference>
<dbReference type="PANTHER" id="PTHR48080">
    <property type="entry name" value="D-GALACTONATE DEHYDRATASE-RELATED"/>
    <property type="match status" value="1"/>
</dbReference>
<dbReference type="InterPro" id="IPR036849">
    <property type="entry name" value="Enolase-like_C_sf"/>
</dbReference>
<evidence type="ECO:0000256" key="2">
    <source>
        <dbReference type="ARBA" id="ARBA00023239"/>
    </source>
</evidence>
<dbReference type="SUPFAM" id="SSF54826">
    <property type="entry name" value="Enolase N-terminal domain-like"/>
    <property type="match status" value="1"/>
</dbReference>
<dbReference type="InterPro" id="IPR034593">
    <property type="entry name" value="DgoD-like"/>
</dbReference>
<dbReference type="InterPro" id="IPR029065">
    <property type="entry name" value="Enolase_C-like"/>
</dbReference>
<evidence type="ECO:0000259" key="3">
    <source>
        <dbReference type="SMART" id="SM00922"/>
    </source>
</evidence>
<dbReference type="SMART" id="SM00922">
    <property type="entry name" value="MR_MLE"/>
    <property type="match status" value="1"/>
</dbReference>
<dbReference type="SUPFAM" id="SSF51604">
    <property type="entry name" value="Enolase C-terminal domain-like"/>
    <property type="match status" value="1"/>
</dbReference>
<keyword evidence="2" id="KW-0456">Lyase</keyword>